<protein>
    <submittedName>
        <fullName evidence="3">Abortive infection protein</fullName>
    </submittedName>
</protein>
<keyword evidence="1" id="KW-0472">Membrane</keyword>
<feature type="transmembrane region" description="Helical" evidence="1">
    <location>
        <begin position="101"/>
        <end position="121"/>
    </location>
</feature>
<dbReference type="EnsemblBacteria" id="ABF39780">
    <property type="protein sequence ID" value="ABF39780"/>
    <property type="gene ID" value="Acid345_0775"/>
</dbReference>
<feature type="transmembrane region" description="Helical" evidence="1">
    <location>
        <begin position="133"/>
        <end position="150"/>
    </location>
</feature>
<keyword evidence="4" id="KW-1185">Reference proteome</keyword>
<dbReference type="PANTHER" id="PTHR43592">
    <property type="entry name" value="CAAX AMINO TERMINAL PROTEASE"/>
    <property type="match status" value="1"/>
</dbReference>
<evidence type="ECO:0000313" key="3">
    <source>
        <dbReference type="EMBL" id="ABF39780.1"/>
    </source>
</evidence>
<dbReference type="STRING" id="204669.Acid345_0775"/>
<dbReference type="GO" id="GO:0004175">
    <property type="term" value="F:endopeptidase activity"/>
    <property type="evidence" value="ECO:0007669"/>
    <property type="project" value="UniProtKB-ARBA"/>
</dbReference>
<dbReference type="InterPro" id="IPR003675">
    <property type="entry name" value="Rce1/LyrA-like_dom"/>
</dbReference>
<dbReference type="EMBL" id="CP000360">
    <property type="protein sequence ID" value="ABF39780.1"/>
    <property type="molecule type" value="Genomic_DNA"/>
</dbReference>
<organism evidence="3 4">
    <name type="scientific">Koribacter versatilis (strain Ellin345)</name>
    <dbReference type="NCBI Taxonomy" id="204669"/>
    <lineage>
        <taxon>Bacteria</taxon>
        <taxon>Pseudomonadati</taxon>
        <taxon>Acidobacteriota</taxon>
        <taxon>Terriglobia</taxon>
        <taxon>Terriglobales</taxon>
        <taxon>Candidatus Korobacteraceae</taxon>
        <taxon>Candidatus Korobacter</taxon>
    </lineage>
</organism>
<proteinExistence type="predicted"/>
<gene>
    <name evidence="3" type="ordered locus">Acid345_0775</name>
</gene>
<reference evidence="3 4" key="1">
    <citation type="journal article" date="2009" name="Appl. Environ. Microbiol.">
        <title>Three genomes from the phylum Acidobacteria provide insight into the lifestyles of these microorganisms in soils.</title>
        <authorList>
            <person name="Ward N.L."/>
            <person name="Challacombe J.F."/>
            <person name="Janssen P.H."/>
            <person name="Henrissat B."/>
            <person name="Coutinho P.M."/>
            <person name="Wu M."/>
            <person name="Xie G."/>
            <person name="Haft D.H."/>
            <person name="Sait M."/>
            <person name="Badger J."/>
            <person name="Barabote R.D."/>
            <person name="Bradley B."/>
            <person name="Brettin T.S."/>
            <person name="Brinkac L.M."/>
            <person name="Bruce D."/>
            <person name="Creasy T."/>
            <person name="Daugherty S.C."/>
            <person name="Davidsen T.M."/>
            <person name="DeBoy R.T."/>
            <person name="Detter J.C."/>
            <person name="Dodson R.J."/>
            <person name="Durkin A.S."/>
            <person name="Ganapathy A."/>
            <person name="Gwinn-Giglio M."/>
            <person name="Han C.S."/>
            <person name="Khouri H."/>
            <person name="Kiss H."/>
            <person name="Kothari S.P."/>
            <person name="Madupu R."/>
            <person name="Nelson K.E."/>
            <person name="Nelson W.C."/>
            <person name="Paulsen I."/>
            <person name="Penn K."/>
            <person name="Ren Q."/>
            <person name="Rosovitz M.J."/>
            <person name="Selengut J.D."/>
            <person name="Shrivastava S."/>
            <person name="Sullivan S.A."/>
            <person name="Tapia R."/>
            <person name="Thompson L.S."/>
            <person name="Watkins K.L."/>
            <person name="Yang Q."/>
            <person name="Yu C."/>
            <person name="Zafar N."/>
            <person name="Zhou L."/>
            <person name="Kuske C.R."/>
        </authorList>
    </citation>
    <scope>NUCLEOTIDE SEQUENCE [LARGE SCALE GENOMIC DNA]</scope>
    <source>
        <strain evidence="3 4">Ellin345</strain>
    </source>
</reference>
<feature type="domain" description="CAAX prenyl protease 2/Lysostaphin resistance protein A-like" evidence="2">
    <location>
        <begin position="105"/>
        <end position="194"/>
    </location>
</feature>
<dbReference type="HOGENOM" id="CLU_098598_0_0_0"/>
<feature type="transmembrane region" description="Helical" evidence="1">
    <location>
        <begin position="182"/>
        <end position="202"/>
    </location>
</feature>
<dbReference type="Proteomes" id="UP000002432">
    <property type="component" value="Chromosome"/>
</dbReference>
<name>Q1ITM0_KORVE</name>
<feature type="transmembrane region" description="Helical" evidence="1">
    <location>
        <begin position="20"/>
        <end position="40"/>
    </location>
</feature>
<keyword evidence="1" id="KW-0812">Transmembrane</keyword>
<keyword evidence="1" id="KW-1133">Transmembrane helix</keyword>
<accession>Q1ITM0</accession>
<evidence type="ECO:0000259" key="2">
    <source>
        <dbReference type="Pfam" id="PF02517"/>
    </source>
</evidence>
<evidence type="ECO:0000256" key="1">
    <source>
        <dbReference type="SAM" id="Phobius"/>
    </source>
</evidence>
<sequence>MCASMLPTWQHARTMEVARSPFVGLTAQSAAYVILLFYIARVLRQRSGEAALVAIEWNSRLGTVVMGLIGGLLLATVVQLTEMYLPMPKSLPMDQLFKSPMRAYVTSVFGVLFAPLFEEVYFRGLMFPSVREGLGELWAIVITATAFAALHGAQLAFSWAALLPLFIVGLVLTWVRAQLKSVAASWVMHVTYNATIVTAVWVQTGHFQNFG</sequence>
<dbReference type="eggNOG" id="COG1266">
    <property type="taxonomic scope" value="Bacteria"/>
</dbReference>
<evidence type="ECO:0000313" key="4">
    <source>
        <dbReference type="Proteomes" id="UP000002432"/>
    </source>
</evidence>
<dbReference type="KEGG" id="aba:Acid345_0775"/>
<dbReference type="PANTHER" id="PTHR43592:SF15">
    <property type="entry name" value="CAAX AMINO TERMINAL PROTEASE FAMILY PROTEIN"/>
    <property type="match status" value="1"/>
</dbReference>
<dbReference type="Pfam" id="PF02517">
    <property type="entry name" value="Rce1-like"/>
    <property type="match status" value="1"/>
</dbReference>
<feature type="transmembrane region" description="Helical" evidence="1">
    <location>
        <begin position="156"/>
        <end position="175"/>
    </location>
</feature>
<dbReference type="GO" id="GO:0080120">
    <property type="term" value="P:CAAX-box protein maturation"/>
    <property type="evidence" value="ECO:0007669"/>
    <property type="project" value="UniProtKB-ARBA"/>
</dbReference>
<dbReference type="AlphaFoldDB" id="Q1ITM0"/>
<feature type="transmembrane region" description="Helical" evidence="1">
    <location>
        <begin position="61"/>
        <end position="81"/>
    </location>
</feature>